<evidence type="ECO:0000313" key="12">
    <source>
        <dbReference type="Proteomes" id="UP000317778"/>
    </source>
</evidence>
<reference evidence="11 12" key="1">
    <citation type="submission" date="2017-06" db="EMBL/GenBank/DDBJ databases">
        <title>Novel microbial phyla capable of carbon fixation and sulfur reduction in deep-sea sediments.</title>
        <authorList>
            <person name="Huang J."/>
            <person name="Baker B."/>
            <person name="Wang Y."/>
        </authorList>
    </citation>
    <scope>NUCLEOTIDE SEQUENCE [LARGE SCALE GENOMIC DNA]</scope>
    <source>
        <strain evidence="11">B3_TA06</strain>
    </source>
</reference>
<dbReference type="PANTHER" id="PTHR11705">
    <property type="entry name" value="PROTEASE FAMILY M14 CARBOXYPEPTIDASE A,B"/>
    <property type="match status" value="1"/>
</dbReference>
<evidence type="ECO:0000256" key="5">
    <source>
        <dbReference type="ARBA" id="ARBA00022833"/>
    </source>
</evidence>
<feature type="region of interest" description="Disordered" evidence="8">
    <location>
        <begin position="247"/>
        <end position="272"/>
    </location>
</feature>
<dbReference type="AlphaFoldDB" id="A0A532V026"/>
<keyword evidence="6" id="KW-0482">Metalloprotease</keyword>
<organism evidence="11 12">
    <name type="scientific">candidate division TA06 bacterium B3_TA06</name>
    <dbReference type="NCBI Taxonomy" id="2012487"/>
    <lineage>
        <taxon>Bacteria</taxon>
        <taxon>Bacteria division TA06</taxon>
    </lineage>
</organism>
<evidence type="ECO:0000256" key="6">
    <source>
        <dbReference type="ARBA" id="ARBA00023049"/>
    </source>
</evidence>
<dbReference type="PANTHER" id="PTHR11705:SF143">
    <property type="entry name" value="SLL0236 PROTEIN"/>
    <property type="match status" value="1"/>
</dbReference>
<dbReference type="InterPro" id="IPR000834">
    <property type="entry name" value="Peptidase_M14"/>
</dbReference>
<dbReference type="InterPro" id="IPR026444">
    <property type="entry name" value="Secre_tail"/>
</dbReference>
<feature type="domain" description="Peptidase M14" evidence="10">
    <location>
        <begin position="91"/>
        <end position="390"/>
    </location>
</feature>
<dbReference type="InterPro" id="IPR033810">
    <property type="entry name" value="Carboxypeptidase_T"/>
</dbReference>
<evidence type="ECO:0000256" key="7">
    <source>
        <dbReference type="PROSITE-ProRule" id="PRU01379"/>
    </source>
</evidence>
<dbReference type="SUPFAM" id="SSF49899">
    <property type="entry name" value="Concanavalin A-like lectins/glucanases"/>
    <property type="match status" value="1"/>
</dbReference>
<proteinExistence type="inferred from homology"/>
<protein>
    <submittedName>
        <fullName evidence="11">Uncharacterized protein</fullName>
    </submittedName>
</protein>
<keyword evidence="4" id="KW-0378">Hydrolase</keyword>
<dbReference type="SUPFAM" id="SSF53187">
    <property type="entry name" value="Zn-dependent exopeptidases"/>
    <property type="match status" value="1"/>
</dbReference>
<comment type="caution">
    <text evidence="11">The sequence shown here is derived from an EMBL/GenBank/DDBJ whole genome shotgun (WGS) entry which is preliminary data.</text>
</comment>
<evidence type="ECO:0000259" key="9">
    <source>
        <dbReference type="PROSITE" id="PS50060"/>
    </source>
</evidence>
<name>A0A532V026_UNCT6</name>
<dbReference type="PROSITE" id="PS52035">
    <property type="entry name" value="PEPTIDASE_M14"/>
    <property type="match status" value="1"/>
</dbReference>
<dbReference type="GO" id="GO:0004181">
    <property type="term" value="F:metallocarboxypeptidase activity"/>
    <property type="evidence" value="ECO:0007669"/>
    <property type="project" value="InterPro"/>
</dbReference>
<dbReference type="GO" id="GO:0008270">
    <property type="term" value="F:zinc ion binding"/>
    <property type="evidence" value="ECO:0007669"/>
    <property type="project" value="InterPro"/>
</dbReference>
<dbReference type="CDD" id="cd03859">
    <property type="entry name" value="M14_CPT"/>
    <property type="match status" value="1"/>
</dbReference>
<feature type="domain" description="MAM" evidence="9">
    <location>
        <begin position="511"/>
        <end position="653"/>
    </location>
</feature>
<dbReference type="Gene3D" id="3.40.630.10">
    <property type="entry name" value="Zn peptidases"/>
    <property type="match status" value="1"/>
</dbReference>
<gene>
    <name evidence="11" type="ORF">CEE36_09245</name>
</gene>
<evidence type="ECO:0000256" key="1">
    <source>
        <dbReference type="ARBA" id="ARBA00001947"/>
    </source>
</evidence>
<dbReference type="NCBIfam" id="TIGR04183">
    <property type="entry name" value="Por_Secre_tail"/>
    <property type="match status" value="1"/>
</dbReference>
<dbReference type="GO" id="GO:0005615">
    <property type="term" value="C:extracellular space"/>
    <property type="evidence" value="ECO:0007669"/>
    <property type="project" value="TreeGrafter"/>
</dbReference>
<keyword evidence="5" id="KW-0862">Zinc</keyword>
<evidence type="ECO:0000256" key="3">
    <source>
        <dbReference type="ARBA" id="ARBA00022670"/>
    </source>
</evidence>
<feature type="active site" description="Proton donor/acceptor" evidence="7">
    <location>
        <position position="361"/>
    </location>
</feature>
<dbReference type="InterPro" id="IPR013320">
    <property type="entry name" value="ConA-like_dom_sf"/>
</dbReference>
<comment type="cofactor">
    <cofactor evidence="1">
        <name>Zn(2+)</name>
        <dbReference type="ChEBI" id="CHEBI:29105"/>
    </cofactor>
</comment>
<dbReference type="Gene3D" id="2.60.40.4070">
    <property type="match status" value="1"/>
</dbReference>
<comment type="similarity">
    <text evidence="2 7">Belongs to the peptidase M14 family.</text>
</comment>
<dbReference type="SMART" id="SM00631">
    <property type="entry name" value="Zn_pept"/>
    <property type="match status" value="1"/>
</dbReference>
<evidence type="ECO:0000313" key="11">
    <source>
        <dbReference type="EMBL" id="TKJ40563.1"/>
    </source>
</evidence>
<sequence>MKKLFLLVLFATAAFGTTWYEVGVPLEGKSLPAVLSGFDIVGGKAGYWAEIVCTQEGLKLLDQAGVDYRIIIEDLEAYYAAQMIGPTNFGDYYTYDETNAILDSLHEEYPQIISERVIMPNDSLGDTTWDGNYVWAVKISDNVGTEENEPEVLYTGIHHAREPISVNICVEWARWLCENYGSDPLATYLVDNRQIWIISIINPDGYLYNEEIRPGGGGMHRKNRRPTGAEPQGVDINRNYPYMWGYDNQGSSPDPGEETYRGPEPGSEPETQSVMNLCKEHEFVTALNFHSHFNFFICPWGYKDENCEDSAAYFAWGEIATRACHYAVFPGYQFYNTNGGSDDWMYGETEEKNRIFAATPEVGTDFWQDWRIPEQIEDTRPLMIATAKAAAVYPELEGICWSDGGDGEISPGETVDLIARVHNMSVKDESGQIGLELGGSDPRAELVKPTASISSLAPQSTGTNEADPLRVKVSASAPPDSAIPLTLTVRAAGEEFIHQITLPVGERQTLLAEDFDDQNYEGWYSNWGLTDENSHSPDYSITDSPDGPYDDESLYYLQSPALDLSDKVIAELSFWHLFSIEKGWDWGAVEAKSSQTGGWVTLRRFSGFQDEWREERFDLSGFCGTSDFRIRFTLTTDWAMHLDGWYIDDIELTAFKGIPSGLHELADIRPIIEPIQTITTGNLSFAGPAGTQVDVVVFDASGRLLARTEGTTPFSWQMQDKSGSTLPAGVYFVRTISDTRETNRKVVVID</sequence>
<dbReference type="Proteomes" id="UP000317778">
    <property type="component" value="Unassembled WGS sequence"/>
</dbReference>
<accession>A0A532V026</accession>
<dbReference type="GO" id="GO:0006508">
    <property type="term" value="P:proteolysis"/>
    <property type="evidence" value="ECO:0007669"/>
    <property type="project" value="UniProtKB-KW"/>
</dbReference>
<evidence type="ECO:0000256" key="4">
    <source>
        <dbReference type="ARBA" id="ARBA00022801"/>
    </source>
</evidence>
<dbReference type="InterPro" id="IPR000998">
    <property type="entry name" value="MAM_dom"/>
</dbReference>
<evidence type="ECO:0000259" key="10">
    <source>
        <dbReference type="PROSITE" id="PS52035"/>
    </source>
</evidence>
<keyword evidence="3" id="KW-0645">Protease</keyword>
<dbReference type="Pfam" id="PF00246">
    <property type="entry name" value="Peptidase_M14"/>
    <property type="match status" value="1"/>
</dbReference>
<evidence type="ECO:0000256" key="2">
    <source>
        <dbReference type="ARBA" id="ARBA00005988"/>
    </source>
</evidence>
<dbReference type="EMBL" id="NJBO01000017">
    <property type="protein sequence ID" value="TKJ40563.1"/>
    <property type="molecule type" value="Genomic_DNA"/>
</dbReference>
<dbReference type="GO" id="GO:0016020">
    <property type="term" value="C:membrane"/>
    <property type="evidence" value="ECO:0007669"/>
    <property type="project" value="InterPro"/>
</dbReference>
<dbReference type="PROSITE" id="PS50060">
    <property type="entry name" value="MAM_2"/>
    <property type="match status" value="1"/>
</dbReference>
<evidence type="ECO:0000256" key="8">
    <source>
        <dbReference type="SAM" id="MobiDB-lite"/>
    </source>
</evidence>